<evidence type="ECO:0000259" key="7">
    <source>
        <dbReference type="PROSITE" id="PS52040"/>
    </source>
</evidence>
<dbReference type="Gene3D" id="1.10.268.10">
    <property type="entry name" value="Topoisomerase, domain 3"/>
    <property type="match status" value="1"/>
</dbReference>
<keyword evidence="3 6" id="KW-0799">Topoisomerase</keyword>
<evidence type="ECO:0000313" key="8">
    <source>
        <dbReference type="EMBL" id="MBK1856216.1"/>
    </source>
</evidence>
<dbReference type="InterPro" id="IPR013758">
    <property type="entry name" value="Topo_IIA_A/C_ab"/>
</dbReference>
<dbReference type="Proteomes" id="UP000634206">
    <property type="component" value="Unassembled WGS sequence"/>
</dbReference>
<dbReference type="Gene3D" id="3.30.1360.40">
    <property type="match status" value="1"/>
</dbReference>
<dbReference type="InterPro" id="IPR013760">
    <property type="entry name" value="Topo_IIA-like_dom_sf"/>
</dbReference>
<dbReference type="Gene3D" id="3.90.199.10">
    <property type="entry name" value="Topoisomerase II, domain 5"/>
    <property type="match status" value="1"/>
</dbReference>
<dbReference type="NCBIfam" id="NF007209">
    <property type="entry name" value="PRK09631.1"/>
    <property type="match status" value="1"/>
</dbReference>
<dbReference type="GO" id="GO:0005524">
    <property type="term" value="F:ATP binding"/>
    <property type="evidence" value="ECO:0007669"/>
    <property type="project" value="InterPro"/>
</dbReference>
<evidence type="ECO:0000256" key="6">
    <source>
        <dbReference type="PROSITE-ProRule" id="PRU01384"/>
    </source>
</evidence>
<evidence type="ECO:0000256" key="2">
    <source>
        <dbReference type="ARBA" id="ARBA00008263"/>
    </source>
</evidence>
<protein>
    <submittedName>
        <fullName evidence="8">DNA gyrase/topoisomerase IV subunit A</fullName>
    </submittedName>
</protein>
<dbReference type="InterPro" id="IPR002205">
    <property type="entry name" value="Topo_IIA_dom_A"/>
</dbReference>
<evidence type="ECO:0000256" key="5">
    <source>
        <dbReference type="ARBA" id="ARBA00023235"/>
    </source>
</evidence>
<feature type="active site" description="O-(5'-phospho-DNA)-tyrosine intermediate" evidence="6">
    <location>
        <position position="124"/>
    </location>
</feature>
<dbReference type="GO" id="GO:0003918">
    <property type="term" value="F:DNA topoisomerase type II (double strand cut, ATP-hydrolyzing) activity"/>
    <property type="evidence" value="ECO:0007669"/>
    <property type="project" value="UniProtKB-EC"/>
</dbReference>
<dbReference type="InterPro" id="IPR050220">
    <property type="entry name" value="Type_II_DNA_Topoisomerases"/>
</dbReference>
<dbReference type="RefSeq" id="WP_309490835.1">
    <property type="nucleotide sequence ID" value="NZ_JAENIG010000011.1"/>
</dbReference>
<evidence type="ECO:0000256" key="1">
    <source>
        <dbReference type="ARBA" id="ARBA00000185"/>
    </source>
</evidence>
<dbReference type="EMBL" id="JAENIG010000011">
    <property type="protein sequence ID" value="MBK1856216.1"/>
    <property type="molecule type" value="Genomic_DNA"/>
</dbReference>
<comment type="catalytic activity">
    <reaction evidence="1 6">
        <text>ATP-dependent breakage, passage and rejoining of double-stranded DNA.</text>
        <dbReference type="EC" id="5.6.2.2"/>
    </reaction>
</comment>
<accession>A0AAE2SDF4</accession>
<dbReference type="GO" id="GO:0009330">
    <property type="term" value="C:DNA topoisomerase type II (double strand cut, ATP-hydrolyzing) complex"/>
    <property type="evidence" value="ECO:0007669"/>
    <property type="project" value="TreeGrafter"/>
</dbReference>
<dbReference type="GO" id="GO:0006265">
    <property type="term" value="P:DNA topological change"/>
    <property type="evidence" value="ECO:0007669"/>
    <property type="project" value="UniProtKB-UniRule"/>
</dbReference>
<dbReference type="GO" id="GO:0005737">
    <property type="term" value="C:cytoplasm"/>
    <property type="evidence" value="ECO:0007669"/>
    <property type="project" value="TreeGrafter"/>
</dbReference>
<evidence type="ECO:0000313" key="9">
    <source>
        <dbReference type="Proteomes" id="UP000634206"/>
    </source>
</evidence>
<dbReference type="InterPro" id="IPR013757">
    <property type="entry name" value="Topo_IIA_A_a_sf"/>
</dbReference>
<dbReference type="PANTHER" id="PTHR43493">
    <property type="entry name" value="DNA GYRASE/TOPOISOMERASE SUBUNIT A"/>
    <property type="match status" value="1"/>
</dbReference>
<comment type="similarity">
    <text evidence="2">Belongs to the type II topoisomerase GyrA/ParC subunit family.</text>
</comment>
<proteinExistence type="inferred from homology"/>
<keyword evidence="4 6" id="KW-0238">DNA-binding</keyword>
<name>A0AAE2SDF4_9BACT</name>
<gene>
    <name evidence="8" type="ORF">JIN83_14690</name>
</gene>
<evidence type="ECO:0000256" key="4">
    <source>
        <dbReference type="ARBA" id="ARBA00023125"/>
    </source>
</evidence>
<dbReference type="SMART" id="SM00434">
    <property type="entry name" value="TOP4c"/>
    <property type="match status" value="1"/>
</dbReference>
<keyword evidence="5 6" id="KW-0413">Isomerase</keyword>
<dbReference type="NCBIfam" id="NF009397">
    <property type="entry name" value="PRK12758.1"/>
    <property type="match status" value="1"/>
</dbReference>
<dbReference type="Pfam" id="PF00521">
    <property type="entry name" value="DNA_topoisoIV"/>
    <property type="match status" value="1"/>
</dbReference>
<dbReference type="PANTHER" id="PTHR43493:SF5">
    <property type="entry name" value="DNA GYRASE SUBUNIT A, CHLOROPLASTIC_MITOCHONDRIAL"/>
    <property type="match status" value="1"/>
</dbReference>
<dbReference type="AlphaFoldDB" id="A0AAE2SDF4"/>
<sequence length="671" mass="75835">MDELDLTPDPEFGDDAREQQSLGTMYKDYFIDYASYVIMERAVPHLCDGLKPVQRRILHSMRELEDGRYNKVANVVGNTMKYHPHGDTSIGDAMVQLGQKELLIDTQGNWGNVLTGDKSAAPRYIEARLTPFALEVAFNPKTTEWTRSYDGRNKEPVTLPLKFPLLLAQGVEGIAVGLACKMLPHNFIELLEACISALRKESFELYPDFPTGGIMDASNYNDGLRGGKIRVRAEIKIEKKRILRITQVPFGVTTGSLMDNIVAANEKGKIKISKIEDNTAAEADILIHLPAGVDPETSRDSLYAFTDCEVSISPNACVIFDGKPRFMGVTEILKQSAFQTKELLKIELEIKLGELKEKWHFSSLERIFIENRIYRDIEECETWEAVIEAIDKGLDPFKALLHREVTEEDIVRLTEIKIKRISKFDSFKADEIIKGLEDDIAEVEKHLAQLTRYAIAYFKNLIKKYGKGRERRTEITEFGVVNRVQVVAATETLFVNRKDGFAGWGLKKEESVEKCSKIDDIIAIDGEGVMRVSKVADKAFVGKRLQHIAVFRKEEEKIFSMIYRDGRQGAVYAKRFKVGGVTRDKEYNLTKGTKGTRVLYLAVHDTEKESEENTVLVHLKPVPRLRSLSRLFSFGELALKGRAVKGNLVTKHTVDRVVRAPKEGDALELEP</sequence>
<dbReference type="SUPFAM" id="SSF56719">
    <property type="entry name" value="Type II DNA topoisomerase"/>
    <property type="match status" value="1"/>
</dbReference>
<reference evidence="8" key="1">
    <citation type="submission" date="2021-01" db="EMBL/GenBank/DDBJ databases">
        <title>Modified the classification status of verrucomicrobia.</title>
        <authorList>
            <person name="Feng X."/>
        </authorList>
    </citation>
    <scope>NUCLEOTIDE SEQUENCE</scope>
    <source>
        <strain evidence="8">5K15</strain>
    </source>
</reference>
<evidence type="ECO:0000256" key="3">
    <source>
        <dbReference type="ARBA" id="ARBA00023029"/>
    </source>
</evidence>
<organism evidence="8 9">
    <name type="scientific">Oceaniferula flava</name>
    <dbReference type="NCBI Taxonomy" id="2800421"/>
    <lineage>
        <taxon>Bacteria</taxon>
        <taxon>Pseudomonadati</taxon>
        <taxon>Verrucomicrobiota</taxon>
        <taxon>Verrucomicrobiia</taxon>
        <taxon>Verrucomicrobiales</taxon>
        <taxon>Verrucomicrobiaceae</taxon>
        <taxon>Oceaniferula</taxon>
    </lineage>
</organism>
<keyword evidence="9" id="KW-1185">Reference proteome</keyword>
<dbReference type="PROSITE" id="PS52040">
    <property type="entry name" value="TOPO_IIA"/>
    <property type="match status" value="1"/>
</dbReference>
<dbReference type="GO" id="GO:0003677">
    <property type="term" value="F:DNA binding"/>
    <property type="evidence" value="ECO:0007669"/>
    <property type="project" value="UniProtKB-UniRule"/>
</dbReference>
<comment type="caution">
    <text evidence="8">The sequence shown here is derived from an EMBL/GenBank/DDBJ whole genome shotgun (WGS) entry which is preliminary data.</text>
</comment>
<feature type="domain" description="Topo IIA-type catalytic" evidence="7">
    <location>
        <begin position="43"/>
        <end position="440"/>
    </location>
</feature>